<dbReference type="STRING" id="1121013.GCA_000426365_01872"/>
<dbReference type="AlphaFoldDB" id="A0A091BFT9"/>
<dbReference type="Gene3D" id="3.10.350.10">
    <property type="entry name" value="LysM domain"/>
    <property type="match status" value="1"/>
</dbReference>
<dbReference type="InterPro" id="IPR018392">
    <property type="entry name" value="LysM"/>
</dbReference>
<reference evidence="3 4" key="1">
    <citation type="submission" date="2013-09" db="EMBL/GenBank/DDBJ databases">
        <title>Genome sequencing of Arenimonas composti.</title>
        <authorList>
            <person name="Chen F."/>
            <person name="Wang G."/>
        </authorList>
    </citation>
    <scope>NUCLEOTIDE SEQUENCE [LARGE SCALE GENOMIC DNA]</scope>
    <source>
        <strain evidence="3 4">TR7-09</strain>
    </source>
</reference>
<feature type="compositionally biased region" description="Pro residues" evidence="1">
    <location>
        <begin position="59"/>
        <end position="79"/>
    </location>
</feature>
<feature type="domain" description="LysM" evidence="2">
    <location>
        <begin position="376"/>
        <end position="420"/>
    </location>
</feature>
<dbReference type="eggNOG" id="COG0741">
    <property type="taxonomic scope" value="Bacteria"/>
</dbReference>
<keyword evidence="4" id="KW-1185">Reference proteome</keyword>
<dbReference type="OrthoDB" id="9815002at2"/>
<accession>A0A091BFT9</accession>
<dbReference type="Proteomes" id="UP000029391">
    <property type="component" value="Unassembled WGS sequence"/>
</dbReference>
<dbReference type="CDD" id="cd16894">
    <property type="entry name" value="MltD-like"/>
    <property type="match status" value="1"/>
</dbReference>
<dbReference type="InterPro" id="IPR023346">
    <property type="entry name" value="Lysozyme-like_dom_sf"/>
</dbReference>
<dbReference type="RefSeq" id="WP_051240172.1">
    <property type="nucleotide sequence ID" value="NZ_AWXU01000020.1"/>
</dbReference>
<protein>
    <recommendedName>
        <fullName evidence="2">LysM domain-containing protein</fullName>
    </recommendedName>
</protein>
<dbReference type="CDD" id="cd00118">
    <property type="entry name" value="LysM"/>
    <property type="match status" value="1"/>
</dbReference>
<sequence length="422" mass="46094">MPQVILCGVADTSPPLMNFRRLRLSAAACLSVLMAACAVPVRPVADEVPEPVTPVVVRPEPPVLPPPPPPPEEPAPPDPIDTGAEVFDRMVARFSPPVCVRGEHNRAWRRRYAGYPAGFARHVEEILPLMAYVLEEVERRDLPGEYVLIPIIESWYRPNAVGPGGPAGMWQMIASTARLHGIKVQNGYDGRLSPVEGTHAALDHLQRLGGMFEHEWRATAMGYNAGEYRILRAFAGGEQRVSGERRLPRGLSGTTYDYVAKMHALACLFAKPERHRLELPRDATFLPLTELELPPGIQSLDVAARTLGIEPATLRNLNPAYRQGRVVPGVPRVVLAPMTSQVALARSNPEAVWSAADASPSRAEAAPTGSGDGAGRVHRIARGDTLSRIAQHYAVPLRQLLELNSLELRSVLRVGQQLRIDP</sequence>
<dbReference type="SUPFAM" id="SSF54106">
    <property type="entry name" value="LysM domain"/>
    <property type="match status" value="1"/>
</dbReference>
<evidence type="ECO:0000259" key="2">
    <source>
        <dbReference type="PROSITE" id="PS51782"/>
    </source>
</evidence>
<dbReference type="InterPro" id="IPR036779">
    <property type="entry name" value="LysM_dom_sf"/>
</dbReference>
<dbReference type="Gene3D" id="1.10.530.10">
    <property type="match status" value="1"/>
</dbReference>
<dbReference type="SMART" id="SM00257">
    <property type="entry name" value="LysM"/>
    <property type="match status" value="1"/>
</dbReference>
<feature type="region of interest" description="Disordered" evidence="1">
    <location>
        <begin position="55"/>
        <end position="80"/>
    </location>
</feature>
<dbReference type="PROSITE" id="PS51782">
    <property type="entry name" value="LYSM"/>
    <property type="match status" value="1"/>
</dbReference>
<evidence type="ECO:0000313" key="3">
    <source>
        <dbReference type="EMBL" id="KFN50397.1"/>
    </source>
</evidence>
<comment type="caution">
    <text evidence="3">The sequence shown here is derived from an EMBL/GenBank/DDBJ whole genome shotgun (WGS) entry which is preliminary data.</text>
</comment>
<proteinExistence type="predicted"/>
<name>A0A091BFT9_9GAMM</name>
<gene>
    <name evidence="3" type="ORF">P873_06965</name>
</gene>
<evidence type="ECO:0000313" key="4">
    <source>
        <dbReference type="Proteomes" id="UP000029391"/>
    </source>
</evidence>
<dbReference type="EMBL" id="AWXU01000020">
    <property type="protein sequence ID" value="KFN50397.1"/>
    <property type="molecule type" value="Genomic_DNA"/>
</dbReference>
<dbReference type="Pfam" id="PF01464">
    <property type="entry name" value="SLT"/>
    <property type="match status" value="1"/>
</dbReference>
<dbReference type="SUPFAM" id="SSF53955">
    <property type="entry name" value="Lysozyme-like"/>
    <property type="match status" value="1"/>
</dbReference>
<dbReference type="InterPro" id="IPR008258">
    <property type="entry name" value="Transglycosylase_SLT_dom_1"/>
</dbReference>
<dbReference type="Pfam" id="PF01476">
    <property type="entry name" value="LysM"/>
    <property type="match status" value="1"/>
</dbReference>
<feature type="compositionally biased region" description="Low complexity" evidence="1">
    <location>
        <begin position="355"/>
        <end position="366"/>
    </location>
</feature>
<organism evidence="3 4">
    <name type="scientific">Arenimonas composti TR7-09 = DSM 18010</name>
    <dbReference type="NCBI Taxonomy" id="1121013"/>
    <lineage>
        <taxon>Bacteria</taxon>
        <taxon>Pseudomonadati</taxon>
        <taxon>Pseudomonadota</taxon>
        <taxon>Gammaproteobacteria</taxon>
        <taxon>Lysobacterales</taxon>
        <taxon>Lysobacteraceae</taxon>
        <taxon>Arenimonas</taxon>
    </lineage>
</organism>
<evidence type="ECO:0000256" key="1">
    <source>
        <dbReference type="SAM" id="MobiDB-lite"/>
    </source>
</evidence>
<feature type="region of interest" description="Disordered" evidence="1">
    <location>
        <begin position="355"/>
        <end position="377"/>
    </location>
</feature>